<name>A0A833YS78_9CHIR</name>
<dbReference type="AlphaFoldDB" id="A0A833YS78"/>
<comment type="caution">
    <text evidence="2">The sequence shown here is derived from an EMBL/GenBank/DDBJ whole genome shotgun (WGS) entry which is preliminary data.</text>
</comment>
<evidence type="ECO:0000313" key="2">
    <source>
        <dbReference type="EMBL" id="KAF6078395.1"/>
    </source>
</evidence>
<sequence>MGEGCRVVQGSLVVSWRGSGRSQTRGGAGGPPSKSSGLHRLLVVLEGEPSEQTLAQPSPAWGGPARAGSQGAPIFPTRFPCSSRTWSAPGSHRAEGLCGQNPGLQVQQGLGPQVLRQAHGGFHGVPSATPLILGRPLHVLEANAATALALHLQRDPGLPRASLRPARGRSGPRTPETLRCSGGRSPGRGRGRRPADAG</sequence>
<accession>A0A833YS78</accession>
<reference evidence="2 3" key="1">
    <citation type="journal article" date="2020" name="Nature">
        <title>Six reference-quality genomes reveal evolution of bat adaptations.</title>
        <authorList>
            <person name="Jebb D."/>
            <person name="Huang Z."/>
            <person name="Pippel M."/>
            <person name="Hughes G.M."/>
            <person name="Lavrichenko K."/>
            <person name="Devanna P."/>
            <person name="Winkler S."/>
            <person name="Jermiin L.S."/>
            <person name="Skirmuntt E.C."/>
            <person name="Katzourakis A."/>
            <person name="Burkitt-Gray L."/>
            <person name="Ray D.A."/>
            <person name="Sullivan K.A.M."/>
            <person name="Roscito J.G."/>
            <person name="Kirilenko B.M."/>
            <person name="Davalos L.M."/>
            <person name="Corthals A.P."/>
            <person name="Power M.L."/>
            <person name="Jones G."/>
            <person name="Ransome R.D."/>
            <person name="Dechmann D.K.N."/>
            <person name="Locatelli A.G."/>
            <person name="Puechmaille S.J."/>
            <person name="Fedrigo O."/>
            <person name="Jarvis E.D."/>
            <person name="Hiller M."/>
            <person name="Vernes S.C."/>
            <person name="Myers E.W."/>
            <person name="Teeling E.C."/>
        </authorList>
    </citation>
    <scope>NUCLEOTIDE SEQUENCE [LARGE SCALE GENOMIC DNA]</scope>
    <source>
        <strain evidence="2">Bat1K_MPI-CBG_1</strain>
    </source>
</reference>
<organism evidence="2 3">
    <name type="scientific">Phyllostomus discolor</name>
    <name type="common">pale spear-nosed bat</name>
    <dbReference type="NCBI Taxonomy" id="89673"/>
    <lineage>
        <taxon>Eukaryota</taxon>
        <taxon>Metazoa</taxon>
        <taxon>Chordata</taxon>
        <taxon>Craniata</taxon>
        <taxon>Vertebrata</taxon>
        <taxon>Euteleostomi</taxon>
        <taxon>Mammalia</taxon>
        <taxon>Eutheria</taxon>
        <taxon>Laurasiatheria</taxon>
        <taxon>Chiroptera</taxon>
        <taxon>Yangochiroptera</taxon>
        <taxon>Phyllostomidae</taxon>
        <taxon>Phyllostominae</taxon>
        <taxon>Phyllostomus</taxon>
    </lineage>
</organism>
<evidence type="ECO:0000313" key="3">
    <source>
        <dbReference type="Proteomes" id="UP000664940"/>
    </source>
</evidence>
<proteinExistence type="predicted"/>
<gene>
    <name evidence="2" type="ORF">HJG60_009232</name>
</gene>
<dbReference type="Proteomes" id="UP000664940">
    <property type="component" value="Unassembled WGS sequence"/>
</dbReference>
<feature type="region of interest" description="Disordered" evidence="1">
    <location>
        <begin position="156"/>
        <end position="198"/>
    </location>
</feature>
<evidence type="ECO:0000256" key="1">
    <source>
        <dbReference type="SAM" id="MobiDB-lite"/>
    </source>
</evidence>
<feature type="region of interest" description="Disordered" evidence="1">
    <location>
        <begin position="16"/>
        <end position="37"/>
    </location>
</feature>
<dbReference type="EMBL" id="JABVXQ010000014">
    <property type="protein sequence ID" value="KAF6078395.1"/>
    <property type="molecule type" value="Genomic_DNA"/>
</dbReference>
<protein>
    <submittedName>
        <fullName evidence="2">Uncharacterized protein</fullName>
    </submittedName>
</protein>